<evidence type="ECO:0000256" key="1">
    <source>
        <dbReference type="SAM" id="MobiDB-lite"/>
    </source>
</evidence>
<dbReference type="EMBL" id="JBHSPA010000059">
    <property type="protein sequence ID" value="MFC5830941.1"/>
    <property type="molecule type" value="Genomic_DNA"/>
</dbReference>
<organism evidence="2 3">
    <name type="scientific">Nonomuraea insulae</name>
    <dbReference type="NCBI Taxonomy" id="1616787"/>
    <lineage>
        <taxon>Bacteria</taxon>
        <taxon>Bacillati</taxon>
        <taxon>Actinomycetota</taxon>
        <taxon>Actinomycetes</taxon>
        <taxon>Streptosporangiales</taxon>
        <taxon>Streptosporangiaceae</taxon>
        <taxon>Nonomuraea</taxon>
    </lineage>
</organism>
<accession>A0ABW1CYS5</accession>
<gene>
    <name evidence="2" type="ORF">ACFPZ3_44420</name>
</gene>
<feature type="region of interest" description="Disordered" evidence="1">
    <location>
        <begin position="1"/>
        <end position="24"/>
    </location>
</feature>
<dbReference type="Gene3D" id="3.30.470.20">
    <property type="entry name" value="ATP-grasp fold, B domain"/>
    <property type="match status" value="1"/>
</dbReference>
<dbReference type="GO" id="GO:0016874">
    <property type="term" value="F:ligase activity"/>
    <property type="evidence" value="ECO:0007669"/>
    <property type="project" value="UniProtKB-KW"/>
</dbReference>
<proteinExistence type="predicted"/>
<evidence type="ECO:0000313" key="2">
    <source>
        <dbReference type="EMBL" id="MFC5830941.1"/>
    </source>
</evidence>
<dbReference type="PANTHER" id="PTHR21621">
    <property type="entry name" value="RIBOSOMAL PROTEIN S6 MODIFICATION PROTEIN"/>
    <property type="match status" value="1"/>
</dbReference>
<dbReference type="Proteomes" id="UP001596058">
    <property type="component" value="Unassembled WGS sequence"/>
</dbReference>
<name>A0ABW1CYS5_9ACTN</name>
<protein>
    <submittedName>
        <fullName evidence="2">RimK family alpha-L-glutamate ligase</fullName>
    </submittedName>
</protein>
<keyword evidence="2" id="KW-0436">Ligase</keyword>
<sequence length="391" mass="41242">MLGHGEDSPHSAPGRPGGHPVTVDLRSSSPRAVWWLPVEESVPGAPRVVLADRAARGEFAALQAVLHQLGVPTVRLDAAHAAAPPACQDPPAYPDDGLPGRPDSLDLTISLDGGLVTMDGRCLRPSVVWARGPMPRAIPGTPGPAGSLIRADSWSALVDQLAAIAPASLPGRRLGRLAQLAGAAAAGVRTPRTIVTTDPGAAAAELPRGRLVVKVLDEHFVETAPGRMVGLLPEIADRETLVCRPSPGFPMIVQEYVEHDLELRVYYLAGDVHAFAVTKPSPDAPWRDPAGVSVRATPAPPRAVEVVRRLARDWGLVFGAFDLLLAAGEVVFLEVNADGDWRWFEAKAGTRAVTNAAALMVRTLHLNVLRATSPPPISGVLDFLLLGTEAL</sequence>
<keyword evidence="3" id="KW-1185">Reference proteome</keyword>
<dbReference type="PANTHER" id="PTHR21621:SF0">
    <property type="entry name" value="BETA-CITRYLGLUTAMATE SYNTHASE B-RELATED"/>
    <property type="match status" value="1"/>
</dbReference>
<feature type="region of interest" description="Disordered" evidence="1">
    <location>
        <begin position="82"/>
        <end position="101"/>
    </location>
</feature>
<comment type="caution">
    <text evidence="2">The sequence shown here is derived from an EMBL/GenBank/DDBJ whole genome shotgun (WGS) entry which is preliminary data.</text>
</comment>
<evidence type="ECO:0000313" key="3">
    <source>
        <dbReference type="Proteomes" id="UP001596058"/>
    </source>
</evidence>
<reference evidence="3" key="1">
    <citation type="journal article" date="2019" name="Int. J. Syst. Evol. Microbiol.">
        <title>The Global Catalogue of Microorganisms (GCM) 10K type strain sequencing project: providing services to taxonomists for standard genome sequencing and annotation.</title>
        <authorList>
            <consortium name="The Broad Institute Genomics Platform"/>
            <consortium name="The Broad Institute Genome Sequencing Center for Infectious Disease"/>
            <person name="Wu L."/>
            <person name="Ma J."/>
        </authorList>
    </citation>
    <scope>NUCLEOTIDE SEQUENCE [LARGE SCALE GENOMIC DNA]</scope>
    <source>
        <strain evidence="3">CCUG 53903</strain>
    </source>
</reference>
<dbReference type="SUPFAM" id="SSF56059">
    <property type="entry name" value="Glutathione synthetase ATP-binding domain-like"/>
    <property type="match status" value="1"/>
</dbReference>